<protein>
    <submittedName>
        <fullName evidence="3">Uncharacterized protein</fullName>
    </submittedName>
</protein>
<dbReference type="OrthoDB" id="10448150at2759"/>
<proteinExistence type="predicted"/>
<comment type="caution">
    <text evidence="3">The sequence shown here is derived from an EMBL/GenBank/DDBJ whole genome shotgun (WGS) entry which is preliminary data.</text>
</comment>
<gene>
    <name evidence="3" type="ORF">MVEN_01392500</name>
</gene>
<evidence type="ECO:0000256" key="1">
    <source>
        <dbReference type="SAM" id="MobiDB-lite"/>
    </source>
</evidence>
<evidence type="ECO:0000313" key="4">
    <source>
        <dbReference type="Proteomes" id="UP000620124"/>
    </source>
</evidence>
<dbReference type="Proteomes" id="UP000620124">
    <property type="component" value="Unassembled WGS sequence"/>
</dbReference>
<accession>A0A8H6XV28</accession>
<keyword evidence="2" id="KW-0472">Membrane</keyword>
<dbReference type="EMBL" id="JACAZI010000011">
    <property type="protein sequence ID" value="KAF7348735.1"/>
    <property type="molecule type" value="Genomic_DNA"/>
</dbReference>
<feature type="transmembrane region" description="Helical" evidence="2">
    <location>
        <begin position="55"/>
        <end position="75"/>
    </location>
</feature>
<keyword evidence="2" id="KW-0812">Transmembrane</keyword>
<feature type="region of interest" description="Disordered" evidence="1">
    <location>
        <begin position="188"/>
        <end position="208"/>
    </location>
</feature>
<reference evidence="3" key="1">
    <citation type="submission" date="2020-05" db="EMBL/GenBank/DDBJ databases">
        <title>Mycena genomes resolve the evolution of fungal bioluminescence.</title>
        <authorList>
            <person name="Tsai I.J."/>
        </authorList>
    </citation>
    <scope>NUCLEOTIDE SEQUENCE</scope>
    <source>
        <strain evidence="3">CCC161011</strain>
    </source>
</reference>
<name>A0A8H6XV28_9AGAR</name>
<evidence type="ECO:0000256" key="2">
    <source>
        <dbReference type="SAM" id="Phobius"/>
    </source>
</evidence>
<feature type="region of interest" description="Disordered" evidence="1">
    <location>
        <begin position="1"/>
        <end position="27"/>
    </location>
</feature>
<evidence type="ECO:0000313" key="3">
    <source>
        <dbReference type="EMBL" id="KAF7348735.1"/>
    </source>
</evidence>
<keyword evidence="2" id="KW-1133">Transmembrane helix</keyword>
<feature type="compositionally biased region" description="Low complexity" evidence="1">
    <location>
        <begin position="8"/>
        <end position="25"/>
    </location>
</feature>
<keyword evidence="4" id="KW-1185">Reference proteome</keyword>
<dbReference type="AlphaFoldDB" id="A0A8H6XV28"/>
<sequence length="208" mass="21598">MSSPSPYSGVSDASSNNGASSNSSVQETAFNVPTHSAGTTQPAATANAQVPVGSIIGAILGFMLLLSLGVAALFLHRRRVHRRDNKPRSLGSRTESAFIDLSVSEEELKPRPLILYDTESALGTEKSPLPASGNSSALPMSAPGASASTSDVQGRTAAMPKAAEVALANMAEEVQALRSQVWRLEQERVGIGARPSSVDESPPQYAPG</sequence>
<feature type="region of interest" description="Disordered" evidence="1">
    <location>
        <begin position="125"/>
        <end position="156"/>
    </location>
</feature>
<organism evidence="3 4">
    <name type="scientific">Mycena venus</name>
    <dbReference type="NCBI Taxonomy" id="2733690"/>
    <lineage>
        <taxon>Eukaryota</taxon>
        <taxon>Fungi</taxon>
        <taxon>Dikarya</taxon>
        <taxon>Basidiomycota</taxon>
        <taxon>Agaricomycotina</taxon>
        <taxon>Agaricomycetes</taxon>
        <taxon>Agaricomycetidae</taxon>
        <taxon>Agaricales</taxon>
        <taxon>Marasmiineae</taxon>
        <taxon>Mycenaceae</taxon>
        <taxon>Mycena</taxon>
    </lineage>
</organism>